<organism evidence="3 10">
    <name type="scientific">Bacteroides xylanisolvens</name>
    <dbReference type="NCBI Taxonomy" id="371601"/>
    <lineage>
        <taxon>Bacteria</taxon>
        <taxon>Pseudomonadati</taxon>
        <taxon>Bacteroidota</taxon>
        <taxon>Bacteroidia</taxon>
        <taxon>Bacteroidales</taxon>
        <taxon>Bacteroidaceae</taxon>
        <taxon>Bacteroides</taxon>
    </lineage>
</organism>
<dbReference type="Proteomes" id="UP000327007">
    <property type="component" value="Unassembled WGS sequence"/>
</dbReference>
<dbReference type="PANTHER" id="PTHR43566:SF1">
    <property type="entry name" value="AAA+ ATPASE DOMAIN-CONTAINING PROTEIN"/>
    <property type="match status" value="1"/>
</dbReference>
<accession>A0A412K2D2</accession>
<dbReference type="InterPro" id="IPR025420">
    <property type="entry name" value="DUF4143"/>
</dbReference>
<dbReference type="EMBL" id="JAIWWW010000024">
    <property type="protein sequence ID" value="MCA4523546.1"/>
    <property type="molecule type" value="Genomic_DNA"/>
</dbReference>
<sequence length="373" mass="43556">MIARILEQTIQEKLGQGKAIIIMGPRQVGKTTLLKQMFTDSNDILWLNGDEQDTRSLFENISATRLKYIFGQKKIVIIDEAQRIENIGLRLKLITDQISDIQLIATGSSSFDLANKVNEPLTGRKWEYKMYPLSFKEMVNHHGLLDEKRLIPHRLVYGYYPDVVTHPGSESEILKQLSDSYLYKDILDWEHIKKADKIMKLLQALAFQIGSEVSYNELGQLCDLDPKTVERYVILLEQSYIIFRLSSFSRNLRNELKSSRKIYFYDNGIRNAVIANFSLAETRSDIGALFENFLVSERIKYLQYNRLWHNTWFWRTTAMQEIDLIEEGDGKLMTYEFKWNPKRSAKFPKAFSDNYPEATFTVITPDNIEEFLL</sequence>
<reference evidence="7" key="1">
    <citation type="journal article" date="2018" name="J. Anim. Genet.">
        <title>Acquired interbacterial defense systems protect against interspecies antagonism in the human gut microbiome.</title>
        <authorList>
            <person name="Ross B.D."/>
            <person name="Verster A.J."/>
            <person name="Radey M.C."/>
            <person name="Schmidtke D.T."/>
            <person name="Pope C.E."/>
            <person name="Hoffman L.R."/>
            <person name="Hajjar A."/>
            <person name="Peterson S.B."/>
            <person name="Borenstein E."/>
            <person name="Mougous J."/>
        </authorList>
    </citation>
    <scope>NUCLEOTIDE SEQUENCE [LARGE SCALE GENOMIC DNA]</scope>
    <source>
        <strain evidence="7">H204</strain>
    </source>
</reference>
<reference evidence="2" key="4">
    <citation type="submission" date="2019-09" db="EMBL/GenBank/DDBJ databases">
        <authorList>
            <person name="Ross B.D."/>
            <person name="Verster A.J."/>
            <person name="Radey M.C."/>
            <person name="Schmidtke D.T."/>
            <person name="Pope C.E."/>
            <person name="Hoffman L.R."/>
            <person name="Hajjar A.M."/>
            <person name="Peterson S.B."/>
            <person name="Borenstein E."/>
            <person name="Mougous J.D."/>
        </authorList>
    </citation>
    <scope>NUCLEOTIDE SEQUENCE</scope>
    <source>
        <strain evidence="2">H204</strain>
    </source>
</reference>
<dbReference type="Gene3D" id="3.40.50.300">
    <property type="entry name" value="P-loop containing nucleotide triphosphate hydrolases"/>
    <property type="match status" value="1"/>
</dbReference>
<evidence type="ECO:0000313" key="4">
    <source>
        <dbReference type="EMBL" id="KAB6339929.1"/>
    </source>
</evidence>
<evidence type="ECO:0000313" key="10">
    <source>
        <dbReference type="Proteomes" id="UP000487596"/>
    </source>
</evidence>
<dbReference type="InterPro" id="IPR003593">
    <property type="entry name" value="AAA+_ATPase"/>
</dbReference>
<dbReference type="SUPFAM" id="SSF52540">
    <property type="entry name" value="P-loop containing nucleoside triphosphate hydrolases"/>
    <property type="match status" value="1"/>
</dbReference>
<protein>
    <submittedName>
        <fullName evidence="3">ATP-binding protein</fullName>
    </submittedName>
</protein>
<dbReference type="GO" id="GO:0005524">
    <property type="term" value="F:ATP binding"/>
    <property type="evidence" value="ECO:0007669"/>
    <property type="project" value="UniProtKB-KW"/>
</dbReference>
<dbReference type="InterPro" id="IPR041682">
    <property type="entry name" value="AAA_14"/>
</dbReference>
<evidence type="ECO:0000313" key="9">
    <source>
        <dbReference type="Proteomes" id="UP000471447"/>
    </source>
</evidence>
<dbReference type="EMBL" id="WDCP01000014">
    <property type="protein sequence ID" value="KAB6339929.1"/>
    <property type="molecule type" value="Genomic_DNA"/>
</dbReference>
<dbReference type="InterPro" id="IPR027417">
    <property type="entry name" value="P-loop_NTPase"/>
</dbReference>
<reference evidence="2" key="2">
    <citation type="journal article" date="2019" name="bioRxiv">
        <title>Acquired interbacterial defense systems protect against interspecies antagonism in the human gut microbiome.</title>
        <authorList>
            <person name="Ross B.D."/>
            <person name="Verster A.J."/>
            <person name="Radey M.C."/>
            <person name="Schmidtke D.T."/>
            <person name="Pope C.E."/>
            <person name="Hoffman L.R."/>
            <person name="Hajjar A.M."/>
            <person name="Peterson S.B."/>
            <person name="Borenstein E."/>
            <person name="Mougous J.D."/>
        </authorList>
    </citation>
    <scope>NUCLEOTIDE SEQUENCE</scope>
    <source>
        <strain evidence="2">H204</strain>
    </source>
</reference>
<dbReference type="EMBL" id="WDCG01000008">
    <property type="protein sequence ID" value="KAB6424292.1"/>
    <property type="molecule type" value="Genomic_DNA"/>
</dbReference>
<dbReference type="Pfam" id="PF13173">
    <property type="entry name" value="AAA_14"/>
    <property type="match status" value="1"/>
</dbReference>
<dbReference type="Proteomes" id="UP000487596">
    <property type="component" value="Unassembled WGS sequence"/>
</dbReference>
<feature type="domain" description="AAA+ ATPase" evidence="1">
    <location>
        <begin position="16"/>
        <end position="124"/>
    </location>
</feature>
<evidence type="ECO:0000313" key="6">
    <source>
        <dbReference type="EMBL" id="MCA4523546.1"/>
    </source>
</evidence>
<dbReference type="AlphaFoldDB" id="A0A412K2D2"/>
<dbReference type="SMART" id="SM00382">
    <property type="entry name" value="AAA"/>
    <property type="match status" value="1"/>
</dbReference>
<evidence type="ECO:0000313" key="3">
    <source>
        <dbReference type="EMBL" id="KAB6130601.1"/>
    </source>
</evidence>
<dbReference type="RefSeq" id="WP_004316595.1">
    <property type="nucleotide sequence ID" value="NZ_CABKPA010000034.1"/>
</dbReference>
<evidence type="ECO:0000313" key="5">
    <source>
        <dbReference type="EMBL" id="KAB6424292.1"/>
    </source>
</evidence>
<reference evidence="6" key="5">
    <citation type="submission" date="2023-08" db="EMBL/GenBank/DDBJ databases">
        <title>Mucin Metabolism Genes Underlie the Key Renovations of Bacteroides xylanisolvens Genomes in Captive Great Apes.</title>
        <authorList>
            <person name="Nishida A.H."/>
        </authorList>
    </citation>
    <scope>NUCLEOTIDE SEQUENCE</scope>
    <source>
        <strain evidence="6">P19.10B</strain>
    </source>
</reference>
<dbReference type="Proteomes" id="UP000471447">
    <property type="component" value="Unassembled WGS sequence"/>
</dbReference>
<proteinExistence type="predicted"/>
<dbReference type="PANTHER" id="PTHR43566">
    <property type="entry name" value="CONSERVED PROTEIN"/>
    <property type="match status" value="1"/>
</dbReference>
<dbReference type="Proteomes" id="UP001197958">
    <property type="component" value="Unassembled WGS sequence"/>
</dbReference>
<comment type="caution">
    <text evidence="3">The sequence shown here is derived from an EMBL/GenBank/DDBJ whole genome shotgun (WGS) entry which is preliminary data.</text>
</comment>
<evidence type="ECO:0000313" key="8">
    <source>
        <dbReference type="Proteomes" id="UP000438288"/>
    </source>
</evidence>
<dbReference type="EMBL" id="WDEH01000069">
    <property type="protein sequence ID" value="KAB6130601.1"/>
    <property type="molecule type" value="Genomic_DNA"/>
</dbReference>
<dbReference type="Pfam" id="PF13635">
    <property type="entry name" value="DUF4143"/>
    <property type="match status" value="1"/>
</dbReference>
<name>A0A412K2D2_9BACE</name>
<keyword evidence="3" id="KW-0547">Nucleotide-binding</keyword>
<evidence type="ECO:0000259" key="1">
    <source>
        <dbReference type="SMART" id="SM00382"/>
    </source>
</evidence>
<evidence type="ECO:0000313" key="2">
    <source>
        <dbReference type="EMBL" id="KAA9050605.1"/>
    </source>
</evidence>
<keyword evidence="3" id="KW-0067">ATP-binding</keyword>
<dbReference type="Proteomes" id="UP000438288">
    <property type="component" value="Unassembled WGS sequence"/>
</dbReference>
<dbReference type="EMBL" id="VYQC01000001">
    <property type="protein sequence ID" value="KAA9050605.1"/>
    <property type="molecule type" value="Genomic_DNA"/>
</dbReference>
<evidence type="ECO:0000313" key="7">
    <source>
        <dbReference type="Proteomes" id="UP000327007"/>
    </source>
</evidence>
<reference evidence="8 9" key="3">
    <citation type="journal article" date="2019" name="Nat. Med.">
        <title>A library of human gut bacterial isolates paired with longitudinal multiomics data enables mechanistic microbiome research.</title>
        <authorList>
            <person name="Poyet M."/>
            <person name="Groussin M."/>
            <person name="Gibbons S.M."/>
            <person name="Avila-Pacheco J."/>
            <person name="Jiang X."/>
            <person name="Kearney S.M."/>
            <person name="Perrotta A.R."/>
            <person name="Berdy B."/>
            <person name="Zhao S."/>
            <person name="Lieberman T.D."/>
            <person name="Swanson P.K."/>
            <person name="Smith M."/>
            <person name="Roesemann S."/>
            <person name="Alexander J.E."/>
            <person name="Rich S.A."/>
            <person name="Livny J."/>
            <person name="Vlamakis H."/>
            <person name="Clish C."/>
            <person name="Bullock K."/>
            <person name="Deik A."/>
            <person name="Scott J."/>
            <person name="Pierce K.A."/>
            <person name="Xavier R.J."/>
            <person name="Alm E.J."/>
        </authorList>
    </citation>
    <scope>NUCLEOTIDE SEQUENCE [LARGE SCALE GENOMIC DNA]</scope>
    <source>
        <strain evidence="4 8">BIOML-A16</strain>
        <strain evidence="3 10">BIOML-A62</strain>
        <strain evidence="5 9">BIOML-A7</strain>
    </source>
</reference>
<gene>
    <name evidence="2" type="ORF">F6S82_01280</name>
    <name evidence="3" type="ORF">GA424_24435</name>
    <name evidence="5" type="ORF">GAZ26_09925</name>
    <name evidence="4" type="ORF">GAZ43_08810</name>
    <name evidence="6" type="ORF">LDZ35_10020</name>
</gene>